<accession>R0ESQ6</accession>
<dbReference type="PANTHER" id="PTHR30486:SF6">
    <property type="entry name" value="TYPE IV PILUS RETRACTATION ATPASE PILT"/>
    <property type="match status" value="1"/>
</dbReference>
<organism evidence="3 4">
    <name type="scientific">Caulobacter vibrioides OR37</name>
    <dbReference type="NCBI Taxonomy" id="1292034"/>
    <lineage>
        <taxon>Bacteria</taxon>
        <taxon>Pseudomonadati</taxon>
        <taxon>Pseudomonadota</taxon>
        <taxon>Alphaproteobacteria</taxon>
        <taxon>Caulobacterales</taxon>
        <taxon>Caulobacteraceae</taxon>
        <taxon>Caulobacter</taxon>
    </lineage>
</organism>
<dbReference type="Gene3D" id="3.40.50.300">
    <property type="entry name" value="P-loop containing nucleotide triphosphate hydrolases"/>
    <property type="match status" value="1"/>
</dbReference>
<gene>
    <name evidence="3" type="ORF">OR37_00515</name>
</gene>
<dbReference type="Gene3D" id="3.30.450.380">
    <property type="match status" value="1"/>
</dbReference>
<dbReference type="RefSeq" id="WP_004615599.1">
    <property type="nucleotide sequence ID" value="NZ_APMP01000001.1"/>
</dbReference>
<dbReference type="SUPFAM" id="SSF52540">
    <property type="entry name" value="P-loop containing nucleoside triphosphate hydrolases"/>
    <property type="match status" value="1"/>
</dbReference>
<dbReference type="GO" id="GO:0016887">
    <property type="term" value="F:ATP hydrolysis activity"/>
    <property type="evidence" value="ECO:0007669"/>
    <property type="project" value="InterPro"/>
</dbReference>
<dbReference type="AlphaFoldDB" id="R0ESQ6"/>
<dbReference type="OrthoDB" id="9810761at2"/>
<dbReference type="EMBL" id="APMP01000001">
    <property type="protein sequence ID" value="ENZ84007.1"/>
    <property type="molecule type" value="Genomic_DNA"/>
</dbReference>
<proteinExistence type="inferred from homology"/>
<dbReference type="PATRIC" id="fig|1292034.3.peg.513"/>
<evidence type="ECO:0000259" key="2">
    <source>
        <dbReference type="Pfam" id="PF00437"/>
    </source>
</evidence>
<dbReference type="PANTHER" id="PTHR30486">
    <property type="entry name" value="TWITCHING MOTILITY PROTEIN PILT"/>
    <property type="match status" value="1"/>
</dbReference>
<evidence type="ECO:0000313" key="4">
    <source>
        <dbReference type="Proteomes" id="UP000013063"/>
    </source>
</evidence>
<sequence>MTDAERLVAGLVDAAARAFPGDDHGELVVERPALEAHLSRIIAGRRDLAGSEAEALVDRACDEILAFGPITALMTAPGVTDILINGWNRIVYEQDGRLHDFDGRFFGPEHLNSFVHRHVARAGRAVNRANPWADVELRDGSRMHVVSAPVAQGGPFVSIRRFPEQPFSLEALETLGAIDRAQRSWLESAVRDRLNLVIAGAPGAGKTTLLGALLAKAPPHERIVLIEDVSELKVEHPHCVKLQTRRIAHGEGQPASIRQLVRETLRMRPDRLVVGEVRGEEVFDMVAAMSIGLAGSLSTLHAGSVDGAMRRLASLYAAAALGQAGVEPRAAIAHAVDAIVFLARDEAGRRRVVDIRGLVGV</sequence>
<comment type="caution">
    <text evidence="3">The sequence shown here is derived from an EMBL/GenBank/DDBJ whole genome shotgun (WGS) entry which is preliminary data.</text>
</comment>
<comment type="similarity">
    <text evidence="1">Belongs to the GSP E family.</text>
</comment>
<keyword evidence="4" id="KW-1185">Reference proteome</keyword>
<dbReference type="Pfam" id="PF00437">
    <property type="entry name" value="T2SSE"/>
    <property type="match status" value="1"/>
</dbReference>
<evidence type="ECO:0000256" key="1">
    <source>
        <dbReference type="ARBA" id="ARBA00006611"/>
    </source>
</evidence>
<protein>
    <submittedName>
        <fullName evidence="3">Flp pilus assembly protein, ATPase CpaF</fullName>
    </submittedName>
</protein>
<dbReference type="InterPro" id="IPR050921">
    <property type="entry name" value="T4SS_GSP_E_ATPase"/>
</dbReference>
<dbReference type="InterPro" id="IPR027417">
    <property type="entry name" value="P-loop_NTPase"/>
</dbReference>
<dbReference type="eggNOG" id="COG4962">
    <property type="taxonomic scope" value="Bacteria"/>
</dbReference>
<feature type="domain" description="Bacterial type II secretion system protein E" evidence="2">
    <location>
        <begin position="68"/>
        <end position="340"/>
    </location>
</feature>
<dbReference type="Proteomes" id="UP000013063">
    <property type="component" value="Unassembled WGS sequence"/>
</dbReference>
<reference evidence="3 4" key="1">
    <citation type="journal article" date="2013" name="Genome Announc.">
        <title>Draft Genome Sequence for Caulobacter sp. Strain OR37, a Bacterium Tolerant to Heavy Metals.</title>
        <authorList>
            <person name="Utturkar S.M."/>
            <person name="Bollmann A."/>
            <person name="Brzoska R.M."/>
            <person name="Klingeman D.M."/>
            <person name="Epstein S.E."/>
            <person name="Palumbo A.V."/>
            <person name="Brown S.D."/>
        </authorList>
    </citation>
    <scope>NUCLEOTIDE SEQUENCE [LARGE SCALE GENOMIC DNA]</scope>
    <source>
        <strain evidence="3 4">OR37</strain>
    </source>
</reference>
<evidence type="ECO:0000313" key="3">
    <source>
        <dbReference type="EMBL" id="ENZ84007.1"/>
    </source>
</evidence>
<dbReference type="InterPro" id="IPR001482">
    <property type="entry name" value="T2SS/T4SS_dom"/>
</dbReference>
<dbReference type="CDD" id="cd01130">
    <property type="entry name" value="VirB11-like_ATPase"/>
    <property type="match status" value="1"/>
</dbReference>
<name>R0ESQ6_CAUVI</name>
<dbReference type="STRING" id="1292034.OR37_00515"/>